<dbReference type="EMBL" id="BLAL01000175">
    <property type="protein sequence ID" value="GES87973.1"/>
    <property type="molecule type" value="Genomic_DNA"/>
</dbReference>
<sequence>MSDNKLPPENQRLLEILLKPGMREYMRESARKAFDIPKLKKWLEDGAPYEEQEEALVYREYKEREARKNDGSAGVVGEGSVGAIRCNYNNGGKRANGTAHRTYSNNEPKTGKTSSPYASTNNQHIGTIYKNYQHSCKFLDQKVFPIQATYLNDMLTHLNRLNEPIKKIYRENDKSKHQGIQKGSDKVRPARTD</sequence>
<dbReference type="OrthoDB" id="2374440at2759"/>
<proteinExistence type="predicted"/>
<evidence type="ECO:0000256" key="1">
    <source>
        <dbReference type="SAM" id="MobiDB-lite"/>
    </source>
</evidence>
<evidence type="ECO:0000313" key="3">
    <source>
        <dbReference type="Proteomes" id="UP000615446"/>
    </source>
</evidence>
<name>A0A8H3LME3_9GLOM</name>
<gene>
    <name evidence="2" type="ORF">RCL2_001493700</name>
</gene>
<accession>A0A8H3LME3</accession>
<organism evidence="2 3">
    <name type="scientific">Rhizophagus clarus</name>
    <dbReference type="NCBI Taxonomy" id="94130"/>
    <lineage>
        <taxon>Eukaryota</taxon>
        <taxon>Fungi</taxon>
        <taxon>Fungi incertae sedis</taxon>
        <taxon>Mucoromycota</taxon>
        <taxon>Glomeromycotina</taxon>
        <taxon>Glomeromycetes</taxon>
        <taxon>Glomerales</taxon>
        <taxon>Glomeraceae</taxon>
        <taxon>Rhizophagus</taxon>
    </lineage>
</organism>
<feature type="compositionally biased region" description="Polar residues" evidence="1">
    <location>
        <begin position="99"/>
        <end position="118"/>
    </location>
</feature>
<dbReference type="Proteomes" id="UP000615446">
    <property type="component" value="Unassembled WGS sequence"/>
</dbReference>
<reference evidence="2" key="1">
    <citation type="submission" date="2019-10" db="EMBL/GenBank/DDBJ databases">
        <title>Conservation and host-specific expression of non-tandemly repeated heterogenous ribosome RNA gene in arbuscular mycorrhizal fungi.</title>
        <authorList>
            <person name="Maeda T."/>
            <person name="Kobayashi Y."/>
            <person name="Nakagawa T."/>
            <person name="Ezawa T."/>
            <person name="Yamaguchi K."/>
            <person name="Bino T."/>
            <person name="Nishimoto Y."/>
            <person name="Shigenobu S."/>
            <person name="Kawaguchi M."/>
        </authorList>
    </citation>
    <scope>NUCLEOTIDE SEQUENCE</scope>
    <source>
        <strain evidence="2">HR1</strain>
    </source>
</reference>
<feature type="compositionally biased region" description="Basic and acidic residues" evidence="1">
    <location>
        <begin position="183"/>
        <end position="193"/>
    </location>
</feature>
<dbReference type="AlphaFoldDB" id="A0A8H3LME3"/>
<feature type="region of interest" description="Disordered" evidence="1">
    <location>
        <begin position="171"/>
        <end position="193"/>
    </location>
</feature>
<protein>
    <submittedName>
        <fullName evidence="2">Uncharacterized protein</fullName>
    </submittedName>
</protein>
<comment type="caution">
    <text evidence="2">The sequence shown here is derived from an EMBL/GenBank/DDBJ whole genome shotgun (WGS) entry which is preliminary data.</text>
</comment>
<evidence type="ECO:0000313" key="2">
    <source>
        <dbReference type="EMBL" id="GES87973.1"/>
    </source>
</evidence>
<feature type="region of interest" description="Disordered" evidence="1">
    <location>
        <begin position="97"/>
        <end position="118"/>
    </location>
</feature>